<protein>
    <submittedName>
        <fullName evidence="4">Ankyrin repeat domain-containing protein</fullName>
    </submittedName>
</protein>
<gene>
    <name evidence="4" type="ORF">FKV23_16280</name>
</gene>
<name>A0A514BVP7_9GAMM</name>
<evidence type="ECO:0000256" key="3">
    <source>
        <dbReference type="PROSITE-ProRule" id="PRU00023"/>
    </source>
</evidence>
<evidence type="ECO:0000256" key="2">
    <source>
        <dbReference type="ARBA" id="ARBA00023043"/>
    </source>
</evidence>
<dbReference type="InterPro" id="IPR050776">
    <property type="entry name" value="Ank_Repeat/CDKN_Inhibitor"/>
</dbReference>
<dbReference type="EMBL" id="CP041242">
    <property type="protein sequence ID" value="QDH71473.1"/>
    <property type="molecule type" value="Genomic_DNA"/>
</dbReference>
<evidence type="ECO:0000313" key="5">
    <source>
        <dbReference type="Proteomes" id="UP000317199"/>
    </source>
</evidence>
<sequence>MVRSTCRSPYGSTRCWIGCMGRRLRVSKGPAKGAEAIKYEIMSKPHRPTSYESASGKRGEPETPMHGEAWVGAHKRLRRLIRQGHDVDALDDTGESPLHGAASHGNATALRVLLRAGADPNMHATDTGMTPLHWACGWGGLAAVRALVRHGADVDAKDHKDRTPEQVALEHGKTGVAEWLRQRCLQAASVR</sequence>
<dbReference type="PROSITE" id="PS50088">
    <property type="entry name" value="ANK_REPEAT"/>
    <property type="match status" value="2"/>
</dbReference>
<evidence type="ECO:0000256" key="1">
    <source>
        <dbReference type="ARBA" id="ARBA00022737"/>
    </source>
</evidence>
<organism evidence="4 5">
    <name type="scientific">Marilutibacter alkalisoli</name>
    <dbReference type="NCBI Taxonomy" id="2591633"/>
    <lineage>
        <taxon>Bacteria</taxon>
        <taxon>Pseudomonadati</taxon>
        <taxon>Pseudomonadota</taxon>
        <taxon>Gammaproteobacteria</taxon>
        <taxon>Lysobacterales</taxon>
        <taxon>Lysobacteraceae</taxon>
        <taxon>Marilutibacter</taxon>
    </lineage>
</organism>
<feature type="repeat" description="ANK" evidence="3">
    <location>
        <begin position="93"/>
        <end position="125"/>
    </location>
</feature>
<dbReference type="SUPFAM" id="SSF48403">
    <property type="entry name" value="Ankyrin repeat"/>
    <property type="match status" value="1"/>
</dbReference>
<dbReference type="SMART" id="SM00248">
    <property type="entry name" value="ANK"/>
    <property type="match status" value="4"/>
</dbReference>
<dbReference type="PRINTS" id="PR01415">
    <property type="entry name" value="ANKYRIN"/>
</dbReference>
<dbReference type="PROSITE" id="PS50297">
    <property type="entry name" value="ANK_REP_REGION"/>
    <property type="match status" value="2"/>
</dbReference>
<dbReference type="PANTHER" id="PTHR24201">
    <property type="entry name" value="ANK_REP_REGION DOMAIN-CONTAINING PROTEIN"/>
    <property type="match status" value="1"/>
</dbReference>
<reference evidence="4 5" key="1">
    <citation type="submission" date="2019-06" db="EMBL/GenBank/DDBJ databases">
        <title>Lysobacter alkalisoli sp. nov. isolated from saline-alkali soil.</title>
        <authorList>
            <person name="Sun J.-Q."/>
            <person name="Xu L."/>
        </authorList>
    </citation>
    <scope>NUCLEOTIDE SEQUENCE [LARGE SCALE GENOMIC DNA]</scope>
    <source>
        <strain evidence="4 5">SJ-36</strain>
    </source>
</reference>
<dbReference type="PANTHER" id="PTHR24201:SF15">
    <property type="entry name" value="ANKYRIN REPEAT DOMAIN-CONTAINING PROTEIN 66"/>
    <property type="match status" value="1"/>
</dbReference>
<dbReference type="Gene3D" id="1.25.40.20">
    <property type="entry name" value="Ankyrin repeat-containing domain"/>
    <property type="match status" value="2"/>
</dbReference>
<accession>A0A514BVP7</accession>
<keyword evidence="2 3" id="KW-0040">ANK repeat</keyword>
<dbReference type="InterPro" id="IPR002110">
    <property type="entry name" value="Ankyrin_rpt"/>
</dbReference>
<keyword evidence="1" id="KW-0677">Repeat</keyword>
<proteinExistence type="predicted"/>
<dbReference type="KEGG" id="lyj:FKV23_16280"/>
<dbReference type="Proteomes" id="UP000317199">
    <property type="component" value="Chromosome"/>
</dbReference>
<evidence type="ECO:0000313" key="4">
    <source>
        <dbReference type="EMBL" id="QDH71473.1"/>
    </source>
</evidence>
<dbReference type="Pfam" id="PF12796">
    <property type="entry name" value="Ank_2"/>
    <property type="match status" value="1"/>
</dbReference>
<dbReference type="InterPro" id="IPR036770">
    <property type="entry name" value="Ankyrin_rpt-contain_sf"/>
</dbReference>
<feature type="repeat" description="ANK" evidence="3">
    <location>
        <begin position="127"/>
        <end position="159"/>
    </location>
</feature>
<keyword evidence="5" id="KW-1185">Reference proteome</keyword>
<dbReference type="OrthoDB" id="264542at2"/>
<dbReference type="AlphaFoldDB" id="A0A514BVP7"/>